<sequence>MHPRWRQRELQGFCGDHNIHVSAYSPLGGPGNSWESTLVVDSPTIRSIAHNRKATPAQVALRWELSKGSSMIV</sequence>
<keyword evidence="3" id="KW-1185">Reference proteome</keyword>
<dbReference type="EMBL" id="SMOL01000768">
    <property type="protein sequence ID" value="KAB2598503.1"/>
    <property type="molecule type" value="Genomic_DNA"/>
</dbReference>
<evidence type="ECO:0000313" key="3">
    <source>
        <dbReference type="Proteomes" id="UP000327157"/>
    </source>
</evidence>
<dbReference type="GO" id="GO:0016491">
    <property type="term" value="F:oxidoreductase activity"/>
    <property type="evidence" value="ECO:0007669"/>
    <property type="project" value="InterPro"/>
</dbReference>
<dbReference type="SUPFAM" id="SSF51430">
    <property type="entry name" value="NAD(P)-linked oxidoreductase"/>
    <property type="match status" value="1"/>
</dbReference>
<accession>A0A5N5F6X8</accession>
<reference evidence="3" key="2">
    <citation type="submission" date="2019-10" db="EMBL/GenBank/DDBJ databases">
        <title>A de novo genome assembly of a pear dwarfing rootstock.</title>
        <authorList>
            <person name="Wang F."/>
            <person name="Wang J."/>
            <person name="Li S."/>
            <person name="Zhang Y."/>
            <person name="Fang M."/>
            <person name="Ma L."/>
            <person name="Zhao Y."/>
            <person name="Jiang S."/>
        </authorList>
    </citation>
    <scope>NUCLEOTIDE SEQUENCE [LARGE SCALE GENOMIC DNA]</scope>
</reference>
<name>A0A5N5F6X8_9ROSA</name>
<dbReference type="InterPro" id="IPR020471">
    <property type="entry name" value="AKR"/>
</dbReference>
<evidence type="ECO:0000313" key="2">
    <source>
        <dbReference type="EMBL" id="KAB2598503.1"/>
    </source>
</evidence>
<protein>
    <submittedName>
        <fullName evidence="2">Aldo-keto reductase family 4 member C9-like</fullName>
    </submittedName>
</protein>
<reference evidence="2 3" key="1">
    <citation type="submission" date="2019-09" db="EMBL/GenBank/DDBJ databases">
        <authorList>
            <person name="Ou C."/>
        </authorList>
    </citation>
    <scope>NUCLEOTIDE SEQUENCE [LARGE SCALE GENOMIC DNA]</scope>
    <source>
        <strain evidence="2">S2</strain>
        <tissue evidence="2">Leaf</tissue>
    </source>
</reference>
<proteinExistence type="predicted"/>
<evidence type="ECO:0000259" key="1">
    <source>
        <dbReference type="Pfam" id="PF00248"/>
    </source>
</evidence>
<dbReference type="InterPro" id="IPR036812">
    <property type="entry name" value="NAD(P)_OxRdtase_dom_sf"/>
</dbReference>
<dbReference type="Gene3D" id="3.20.20.100">
    <property type="entry name" value="NADP-dependent oxidoreductase domain"/>
    <property type="match status" value="1"/>
</dbReference>
<feature type="domain" description="NADP-dependent oxidoreductase" evidence="1">
    <location>
        <begin position="6"/>
        <end position="72"/>
    </location>
</feature>
<gene>
    <name evidence="2" type="ORF">D8674_001423</name>
</gene>
<dbReference type="PANTHER" id="PTHR11732">
    <property type="entry name" value="ALDO/KETO REDUCTASE"/>
    <property type="match status" value="1"/>
</dbReference>
<reference evidence="2 3" key="3">
    <citation type="submission" date="2019-11" db="EMBL/GenBank/DDBJ databases">
        <title>A de novo genome assembly of a pear dwarfing rootstock.</title>
        <authorList>
            <person name="Wang F."/>
            <person name="Wang J."/>
            <person name="Li S."/>
            <person name="Zhang Y."/>
            <person name="Fang M."/>
            <person name="Ma L."/>
            <person name="Zhao Y."/>
            <person name="Jiang S."/>
        </authorList>
    </citation>
    <scope>NUCLEOTIDE SEQUENCE [LARGE SCALE GENOMIC DNA]</scope>
    <source>
        <strain evidence="2">S2</strain>
        <tissue evidence="2">Leaf</tissue>
    </source>
</reference>
<dbReference type="InterPro" id="IPR023210">
    <property type="entry name" value="NADP_OxRdtase_dom"/>
</dbReference>
<dbReference type="Proteomes" id="UP000327157">
    <property type="component" value="Chromosome 1"/>
</dbReference>
<dbReference type="Pfam" id="PF00248">
    <property type="entry name" value="Aldo_ket_red"/>
    <property type="match status" value="1"/>
</dbReference>
<dbReference type="OrthoDB" id="416253at2759"/>
<organism evidence="2 3">
    <name type="scientific">Pyrus ussuriensis x Pyrus communis</name>
    <dbReference type="NCBI Taxonomy" id="2448454"/>
    <lineage>
        <taxon>Eukaryota</taxon>
        <taxon>Viridiplantae</taxon>
        <taxon>Streptophyta</taxon>
        <taxon>Embryophyta</taxon>
        <taxon>Tracheophyta</taxon>
        <taxon>Spermatophyta</taxon>
        <taxon>Magnoliopsida</taxon>
        <taxon>eudicotyledons</taxon>
        <taxon>Gunneridae</taxon>
        <taxon>Pentapetalae</taxon>
        <taxon>rosids</taxon>
        <taxon>fabids</taxon>
        <taxon>Rosales</taxon>
        <taxon>Rosaceae</taxon>
        <taxon>Amygdaloideae</taxon>
        <taxon>Maleae</taxon>
        <taxon>Pyrus</taxon>
    </lineage>
</organism>
<comment type="caution">
    <text evidence="2">The sequence shown here is derived from an EMBL/GenBank/DDBJ whole genome shotgun (WGS) entry which is preliminary data.</text>
</comment>
<dbReference type="AlphaFoldDB" id="A0A5N5F6X8"/>